<protein>
    <submittedName>
        <fullName evidence="1">Uncharacterized protein</fullName>
    </submittedName>
</protein>
<sequence length="73" mass="8406">MARFFHPNHSVCLCSRGCALWPLSGKSKKCRYDNNQRKHHVVWTLISNQCLSSEIVRWAGAVVRLGRKARLNL</sequence>
<name>A0A0H6XI10_VIBCL</name>
<reference evidence="1 2" key="1">
    <citation type="submission" date="2018-09" db="EMBL/GenBank/DDBJ databases">
        <title>Genomic epidemiology reveals two lineages of Vibrio cholerae that can cause global cholera epidemics despite absence of cholera toxin gene.</title>
        <authorList>
            <person name="Wang H."/>
            <person name="Zen W."/>
            <person name="Yu H."/>
            <person name="Zhang W."/>
            <person name="Pan J."/>
            <person name="Yang C."/>
            <person name="Cui Y."/>
        </authorList>
    </citation>
    <scope>NUCLEOTIDE SEQUENCE [LARGE SCALE GENOMIC DNA]</scope>
    <source>
        <strain evidence="1 2">00-1_S85</strain>
    </source>
</reference>
<organism evidence="1 2">
    <name type="scientific">Vibrio cholerae</name>
    <dbReference type="NCBI Taxonomy" id="666"/>
    <lineage>
        <taxon>Bacteria</taxon>
        <taxon>Pseudomonadati</taxon>
        <taxon>Pseudomonadota</taxon>
        <taxon>Gammaproteobacteria</taxon>
        <taxon>Vibrionales</taxon>
        <taxon>Vibrionaceae</taxon>
        <taxon>Vibrio</taxon>
    </lineage>
</organism>
<gene>
    <name evidence="1" type="ORF">D6U24_02880</name>
</gene>
<comment type="caution">
    <text evidence="1">The sequence shown here is derived from an EMBL/GenBank/DDBJ whole genome shotgun (WGS) entry which is preliminary data.</text>
</comment>
<dbReference type="EMBL" id="QZRB01000003">
    <property type="protein sequence ID" value="MVD22294.1"/>
    <property type="molecule type" value="Genomic_DNA"/>
</dbReference>
<proteinExistence type="predicted"/>
<dbReference type="AlphaFoldDB" id="A0A0H6XI10"/>
<accession>A0A0H6XI10</accession>
<evidence type="ECO:0000313" key="1">
    <source>
        <dbReference type="EMBL" id="MVD22294.1"/>
    </source>
</evidence>
<evidence type="ECO:0000313" key="2">
    <source>
        <dbReference type="Proteomes" id="UP000471242"/>
    </source>
</evidence>
<dbReference type="Proteomes" id="UP000471242">
    <property type="component" value="Unassembled WGS sequence"/>
</dbReference>